<evidence type="ECO:0000256" key="4">
    <source>
        <dbReference type="ARBA" id="ARBA00022475"/>
    </source>
</evidence>
<evidence type="ECO:0000256" key="7">
    <source>
        <dbReference type="ARBA" id="ARBA00022741"/>
    </source>
</evidence>
<dbReference type="InterPro" id="IPR003661">
    <property type="entry name" value="HisK_dim/P_dom"/>
</dbReference>
<dbReference type="Gene3D" id="3.30.565.10">
    <property type="entry name" value="Histidine kinase-like ATPase, C-terminal domain"/>
    <property type="match status" value="1"/>
</dbReference>
<keyword evidence="4" id="KW-1003">Cell membrane</keyword>
<dbReference type="GO" id="GO:0005524">
    <property type="term" value="F:ATP binding"/>
    <property type="evidence" value="ECO:0007669"/>
    <property type="project" value="UniProtKB-KW"/>
</dbReference>
<dbReference type="CDD" id="cd00082">
    <property type="entry name" value="HisKA"/>
    <property type="match status" value="1"/>
</dbReference>
<dbReference type="SUPFAM" id="SSF47384">
    <property type="entry name" value="Homodimeric domain of signal transducing histidine kinase"/>
    <property type="match status" value="1"/>
</dbReference>
<feature type="transmembrane region" description="Helical" evidence="10">
    <location>
        <begin position="29"/>
        <end position="48"/>
    </location>
</feature>
<evidence type="ECO:0000256" key="9">
    <source>
        <dbReference type="ARBA" id="ARBA00022840"/>
    </source>
</evidence>
<dbReference type="InterPro" id="IPR050980">
    <property type="entry name" value="2C_sensor_his_kinase"/>
</dbReference>
<keyword evidence="10" id="KW-0812">Transmembrane</keyword>
<organism evidence="13 14">
    <name type="scientific">Brytella acorum</name>
    <dbReference type="NCBI Taxonomy" id="2959299"/>
    <lineage>
        <taxon>Bacteria</taxon>
        <taxon>Pseudomonadati</taxon>
        <taxon>Pseudomonadota</taxon>
        <taxon>Alphaproteobacteria</taxon>
        <taxon>Acetobacterales</taxon>
        <taxon>Acetobacteraceae</taxon>
        <taxon>Brytella</taxon>
    </lineage>
</organism>
<dbReference type="EMBL" id="CATKSH010000036">
    <property type="protein sequence ID" value="CAI9122182.1"/>
    <property type="molecule type" value="Genomic_DNA"/>
</dbReference>
<dbReference type="InterPro" id="IPR003660">
    <property type="entry name" value="HAMP_dom"/>
</dbReference>
<dbReference type="InterPro" id="IPR004358">
    <property type="entry name" value="Sig_transdc_His_kin-like_C"/>
</dbReference>
<dbReference type="PANTHER" id="PTHR44936:SF10">
    <property type="entry name" value="SENSOR PROTEIN RSTB"/>
    <property type="match status" value="1"/>
</dbReference>
<keyword evidence="10" id="KW-0472">Membrane</keyword>
<dbReference type="CDD" id="cd00075">
    <property type="entry name" value="HATPase"/>
    <property type="match status" value="1"/>
</dbReference>
<dbReference type="PRINTS" id="PR00344">
    <property type="entry name" value="BCTRLSENSOR"/>
</dbReference>
<evidence type="ECO:0000259" key="11">
    <source>
        <dbReference type="PROSITE" id="PS50109"/>
    </source>
</evidence>
<evidence type="ECO:0000256" key="8">
    <source>
        <dbReference type="ARBA" id="ARBA00022777"/>
    </source>
</evidence>
<name>A0AA35XXP3_9PROT</name>
<keyword evidence="5" id="KW-0597">Phosphoprotein</keyword>
<dbReference type="RefSeq" id="WP_289842088.1">
    <property type="nucleotide sequence ID" value="NZ_CATKSH010000036.1"/>
</dbReference>
<evidence type="ECO:0000259" key="12">
    <source>
        <dbReference type="PROSITE" id="PS50885"/>
    </source>
</evidence>
<comment type="catalytic activity">
    <reaction evidence="1">
        <text>ATP + protein L-histidine = ADP + protein N-phospho-L-histidine.</text>
        <dbReference type="EC" id="2.7.13.3"/>
    </reaction>
</comment>
<dbReference type="SMART" id="SM00388">
    <property type="entry name" value="HisKA"/>
    <property type="match status" value="1"/>
</dbReference>
<keyword evidence="9 13" id="KW-0067">ATP-binding</keyword>
<keyword evidence="6" id="KW-0808">Transferase</keyword>
<keyword evidence="7" id="KW-0547">Nucleotide-binding</keyword>
<evidence type="ECO:0000256" key="5">
    <source>
        <dbReference type="ARBA" id="ARBA00022553"/>
    </source>
</evidence>
<dbReference type="CDD" id="cd06225">
    <property type="entry name" value="HAMP"/>
    <property type="match status" value="1"/>
</dbReference>
<feature type="domain" description="Histidine kinase" evidence="11">
    <location>
        <begin position="253"/>
        <end position="452"/>
    </location>
</feature>
<evidence type="ECO:0000256" key="6">
    <source>
        <dbReference type="ARBA" id="ARBA00022679"/>
    </source>
</evidence>
<keyword evidence="10" id="KW-1133">Transmembrane helix</keyword>
<dbReference type="AlphaFoldDB" id="A0AA35XXP3"/>
<dbReference type="Gene3D" id="1.10.287.130">
    <property type="match status" value="1"/>
</dbReference>
<dbReference type="GO" id="GO:0000155">
    <property type="term" value="F:phosphorelay sensor kinase activity"/>
    <property type="evidence" value="ECO:0007669"/>
    <property type="project" value="InterPro"/>
</dbReference>
<dbReference type="InterPro" id="IPR036890">
    <property type="entry name" value="HATPase_C_sf"/>
</dbReference>
<dbReference type="PROSITE" id="PS50109">
    <property type="entry name" value="HIS_KIN"/>
    <property type="match status" value="1"/>
</dbReference>
<evidence type="ECO:0000256" key="3">
    <source>
        <dbReference type="ARBA" id="ARBA00012438"/>
    </source>
</evidence>
<evidence type="ECO:0000313" key="13">
    <source>
        <dbReference type="EMBL" id="CAI9122182.1"/>
    </source>
</evidence>
<accession>A0AA35XXP3</accession>
<dbReference type="Pfam" id="PF00672">
    <property type="entry name" value="HAMP"/>
    <property type="match status" value="1"/>
</dbReference>
<evidence type="ECO:0000256" key="10">
    <source>
        <dbReference type="SAM" id="Phobius"/>
    </source>
</evidence>
<dbReference type="PANTHER" id="PTHR44936">
    <property type="entry name" value="SENSOR PROTEIN CREC"/>
    <property type="match status" value="1"/>
</dbReference>
<dbReference type="Pfam" id="PF02518">
    <property type="entry name" value="HATPase_c"/>
    <property type="match status" value="1"/>
</dbReference>
<dbReference type="InterPro" id="IPR036097">
    <property type="entry name" value="HisK_dim/P_sf"/>
</dbReference>
<dbReference type="Proteomes" id="UP001176960">
    <property type="component" value="Unassembled WGS sequence"/>
</dbReference>
<proteinExistence type="predicted"/>
<comment type="caution">
    <text evidence="13">The sequence shown here is derived from an EMBL/GenBank/DDBJ whole genome shotgun (WGS) entry which is preliminary data.</text>
</comment>
<protein>
    <recommendedName>
        <fullName evidence="3">histidine kinase</fullName>
        <ecNumber evidence="3">2.7.13.3</ecNumber>
    </recommendedName>
</protein>
<dbReference type="SUPFAM" id="SSF55874">
    <property type="entry name" value="ATPase domain of HSP90 chaperone/DNA topoisomerase II/histidine kinase"/>
    <property type="match status" value="1"/>
</dbReference>
<evidence type="ECO:0000256" key="1">
    <source>
        <dbReference type="ARBA" id="ARBA00000085"/>
    </source>
</evidence>
<gene>
    <name evidence="13" type="ORF">LMG32879_003042</name>
</gene>
<feature type="transmembrane region" description="Helical" evidence="10">
    <location>
        <begin position="174"/>
        <end position="195"/>
    </location>
</feature>
<keyword evidence="14" id="KW-1185">Reference proteome</keyword>
<dbReference type="PROSITE" id="PS50885">
    <property type="entry name" value="HAMP"/>
    <property type="match status" value="1"/>
</dbReference>
<sequence length="457" mass="48927">MSGVSPTTSGARSAAGRIRLWPVGLVGRVSMVLLAAVVMVFLASALFYEEAETYIADDARISQIAETLSTDLRVIETAQPSQRPVLAILLSDNELGISWHPVGQPAPLRFSYSLGQLRQQLVAVDPVLGRAGLQVSADPHSGSSVYGALSLRDGSRLEFTARDVIGRRHVTRGLASAAITAGAVAIAAAMLVRALSTPLRALAAVADAVGQAGSWVPLEERGPREVRGLARAINAMQVRIQRLINDRTEVLAAVSHDLRTPLARLRLRAGFLADPEAQMAIESDVDEMEAMVNGVLAYLAGDLDPEPTRMMDLSATLMTLLESQSDRGRVTGYDGPDRCQMTARPLATKRIFANLIDNACNYGGDAHVTLRRDHDRVTVMVDDSGPGIPEHERERVLAAFYRLEGSRSRATGGLGLGLAIVKREVERANGTIELARAPQGGLRARITLPVSETASVL</sequence>
<dbReference type="InterPro" id="IPR005467">
    <property type="entry name" value="His_kinase_dom"/>
</dbReference>
<keyword evidence="8" id="KW-0418">Kinase</keyword>
<feature type="domain" description="HAMP" evidence="12">
    <location>
        <begin position="193"/>
        <end position="245"/>
    </location>
</feature>
<comment type="subcellular location">
    <subcellularLocation>
        <location evidence="2">Cell membrane</location>
        <topology evidence="2">Multi-pass membrane protein</topology>
    </subcellularLocation>
</comment>
<dbReference type="Pfam" id="PF00512">
    <property type="entry name" value="HisKA"/>
    <property type="match status" value="1"/>
</dbReference>
<dbReference type="SMART" id="SM00387">
    <property type="entry name" value="HATPase_c"/>
    <property type="match status" value="1"/>
</dbReference>
<dbReference type="SMART" id="SM00304">
    <property type="entry name" value="HAMP"/>
    <property type="match status" value="1"/>
</dbReference>
<reference evidence="13" key="1">
    <citation type="submission" date="2023-03" db="EMBL/GenBank/DDBJ databases">
        <authorList>
            <person name="Cleenwerck I."/>
        </authorList>
    </citation>
    <scope>NUCLEOTIDE SEQUENCE</scope>
    <source>
        <strain evidence="13">LMG 32879</strain>
    </source>
</reference>
<dbReference type="InterPro" id="IPR003594">
    <property type="entry name" value="HATPase_dom"/>
</dbReference>
<evidence type="ECO:0000256" key="2">
    <source>
        <dbReference type="ARBA" id="ARBA00004651"/>
    </source>
</evidence>
<dbReference type="GO" id="GO:0005886">
    <property type="term" value="C:plasma membrane"/>
    <property type="evidence" value="ECO:0007669"/>
    <property type="project" value="UniProtKB-SubCell"/>
</dbReference>
<dbReference type="EC" id="2.7.13.3" evidence="3"/>
<evidence type="ECO:0000313" key="14">
    <source>
        <dbReference type="Proteomes" id="UP001176960"/>
    </source>
</evidence>